<proteinExistence type="predicted"/>
<dbReference type="EMBL" id="SORZ01000002">
    <property type="protein sequence ID" value="TPW34607.1"/>
    <property type="molecule type" value="Genomic_DNA"/>
</dbReference>
<keyword evidence="2" id="KW-0255">Endonuclease</keyword>
<evidence type="ECO:0000313" key="2">
    <source>
        <dbReference type="EMBL" id="TPW34607.1"/>
    </source>
</evidence>
<dbReference type="GO" id="GO:0004527">
    <property type="term" value="F:exonuclease activity"/>
    <property type="evidence" value="ECO:0007669"/>
    <property type="project" value="UniProtKB-KW"/>
</dbReference>
<keyword evidence="2" id="KW-0269">Exonuclease</keyword>
<sequence>MDWLTLHPSSPDLPPDIPRRSAHAFQALRHYARRLQGDVIVVEEVADEQAIWNVFNRDDYRLFLANDPVAQRVGLLVRRQAGLTITRHPDLSTLALSRPGAHHPLRSGLDVTLADARGHSLRLLGVHLKSGCWARPLAETGHACPFLYRQFQTLEEWILDRADSGEAFVILGDFNRQLTARDPLMARLLADAPLTLTTSGLASPCQGGRRFIDHLLLGGEARNWLVPGSLQVMVLPPAPQTENPGQKETETLSDHCPVSVQLNWPLSVP</sequence>
<dbReference type="Proteomes" id="UP000315037">
    <property type="component" value="Unassembled WGS sequence"/>
</dbReference>
<reference evidence="2 3" key="1">
    <citation type="submission" date="2019-03" db="EMBL/GenBank/DDBJ databases">
        <title>The complete genome sequence of Neokomagataea sp. Jb2 NBRC113641.</title>
        <authorList>
            <person name="Chua K.-O."/>
            <person name="Chan K.-G."/>
            <person name="See-Too W.-S."/>
        </authorList>
    </citation>
    <scope>NUCLEOTIDE SEQUENCE [LARGE SCALE GENOMIC DNA]</scope>
    <source>
        <strain evidence="2 3">Jb2</strain>
    </source>
</reference>
<keyword evidence="3" id="KW-1185">Reference proteome</keyword>
<feature type="domain" description="Endonuclease/exonuclease/phosphatase" evidence="1">
    <location>
        <begin position="19"/>
        <end position="255"/>
    </location>
</feature>
<dbReference type="SUPFAM" id="SSF56219">
    <property type="entry name" value="DNase I-like"/>
    <property type="match status" value="1"/>
</dbReference>
<protein>
    <submittedName>
        <fullName evidence="2">Endonuclease/exonuclease/phosphatase family protein</fullName>
    </submittedName>
</protein>
<dbReference type="Gene3D" id="3.60.10.10">
    <property type="entry name" value="Endonuclease/exonuclease/phosphatase"/>
    <property type="match status" value="1"/>
</dbReference>
<dbReference type="InterPro" id="IPR005135">
    <property type="entry name" value="Endo/exonuclease/phosphatase"/>
</dbReference>
<keyword evidence="2" id="KW-0540">Nuclease</keyword>
<dbReference type="AlphaFoldDB" id="A0A506UMM9"/>
<keyword evidence="2" id="KW-0378">Hydrolase</keyword>
<dbReference type="GO" id="GO:0004519">
    <property type="term" value="F:endonuclease activity"/>
    <property type="evidence" value="ECO:0007669"/>
    <property type="project" value="UniProtKB-KW"/>
</dbReference>
<dbReference type="InterPro" id="IPR036691">
    <property type="entry name" value="Endo/exonu/phosph_ase_sf"/>
</dbReference>
<organism evidence="2 3">
    <name type="scientific">Oecophyllibacter saccharovorans</name>
    <dbReference type="NCBI Taxonomy" id="2558360"/>
    <lineage>
        <taxon>Bacteria</taxon>
        <taxon>Pseudomonadati</taxon>
        <taxon>Pseudomonadota</taxon>
        <taxon>Alphaproteobacteria</taxon>
        <taxon>Acetobacterales</taxon>
        <taxon>Acetobacteraceae</taxon>
        <taxon>Oecophyllibacter</taxon>
    </lineage>
</organism>
<evidence type="ECO:0000313" key="3">
    <source>
        <dbReference type="Proteomes" id="UP000315037"/>
    </source>
</evidence>
<name>A0A506UMM9_9PROT</name>
<gene>
    <name evidence="2" type="ORF">E3202_08350</name>
</gene>
<accession>A0A506UMM9</accession>
<evidence type="ECO:0000259" key="1">
    <source>
        <dbReference type="Pfam" id="PF03372"/>
    </source>
</evidence>
<comment type="caution">
    <text evidence="2">The sequence shown here is derived from an EMBL/GenBank/DDBJ whole genome shotgun (WGS) entry which is preliminary data.</text>
</comment>
<dbReference type="Pfam" id="PF03372">
    <property type="entry name" value="Exo_endo_phos"/>
    <property type="match status" value="1"/>
</dbReference>